<reference evidence="1 2" key="1">
    <citation type="journal article" date="2021" name="Appl. Environ. Microbiol.">
        <title>Genetic linkage and physical mapping for an oyster mushroom Pleurotus cornucopiae and QTL analysis for the trait cap color.</title>
        <authorList>
            <person name="Zhang Y."/>
            <person name="Gao W."/>
            <person name="Sonnenberg A."/>
            <person name="Chen Q."/>
            <person name="Zhang J."/>
            <person name="Huang C."/>
        </authorList>
    </citation>
    <scope>NUCLEOTIDE SEQUENCE [LARGE SCALE GENOMIC DNA]</scope>
    <source>
        <strain evidence="1">CCMSSC00406</strain>
    </source>
</reference>
<organism evidence="1 2">
    <name type="scientific">Pleurotus cornucopiae</name>
    <name type="common">Cornucopia mushroom</name>
    <dbReference type="NCBI Taxonomy" id="5321"/>
    <lineage>
        <taxon>Eukaryota</taxon>
        <taxon>Fungi</taxon>
        <taxon>Dikarya</taxon>
        <taxon>Basidiomycota</taxon>
        <taxon>Agaricomycotina</taxon>
        <taxon>Agaricomycetes</taxon>
        <taxon>Agaricomycetidae</taxon>
        <taxon>Agaricales</taxon>
        <taxon>Pleurotineae</taxon>
        <taxon>Pleurotaceae</taxon>
        <taxon>Pleurotus</taxon>
    </lineage>
</organism>
<dbReference type="Proteomes" id="UP000824881">
    <property type="component" value="Unassembled WGS sequence"/>
</dbReference>
<comment type="caution">
    <text evidence="1">The sequence shown here is derived from an EMBL/GenBank/DDBJ whole genome shotgun (WGS) entry which is preliminary data.</text>
</comment>
<gene>
    <name evidence="1" type="ORF">CCMSSC00406_0006617</name>
</gene>
<name>A0ACB7IQ72_PLECO</name>
<proteinExistence type="predicted"/>
<evidence type="ECO:0000313" key="1">
    <source>
        <dbReference type="EMBL" id="KAG9220352.1"/>
    </source>
</evidence>
<protein>
    <submittedName>
        <fullName evidence="1">Uncharacterized protein</fullName>
    </submittedName>
</protein>
<evidence type="ECO:0000313" key="2">
    <source>
        <dbReference type="Proteomes" id="UP000824881"/>
    </source>
</evidence>
<dbReference type="EMBL" id="WQMT02000007">
    <property type="protein sequence ID" value="KAG9220352.1"/>
    <property type="molecule type" value="Genomic_DNA"/>
</dbReference>
<keyword evidence="2" id="KW-1185">Reference proteome</keyword>
<accession>A0ACB7IQ72</accession>
<sequence>MARGDNRGGQGSGRGGRGGGGRARGQNFGKKRGGGNFRGRGRGRGGGLGYQDTDVTDFVLQRWDDTENARGSPSSGRGRGGSVTRNSNAGAAIPTSGASTPRGRGRGRGRGGMLRADAPLSKLLFQERPLLRPIKFVKSVNTPTLFQDEEEVFKPGVESAGDEEASHVPTADQVARVFSGSFPGLEDGELEEIDFQDLHKLALVPESQVIETQTVVEETFTGVVSTKEGFFVDTAPSVYKDTSIKYNTVALETTPLGENDDDDEQIVYVAPHPRVSTRAHSPSTQHPEPPTTTESKPFNTIVAAPLPEVIEVPTTQLSTASLDFNFAPSPRKQPRHAPVFTASARSKAVVKQRTRLGRSMKRKQKSGGFSAFGAMMSEAQLRGEEIKDPRWEERRRGDSDIDWGDEDENGAVDEVSGGIGGMDLDPDLELDANALKSFVKSMSAGASNHITIDDVADAEKIREEDEAEERPEDGGSSQDGSSDEDKEVDAVVNAEEELIISEALDLVMENEATSGDDDDEHLSDEDEDEDGSDLDPGGSFQARLTRIRANSKGKQRARDADVDSDDDMDEDMGQTRAQEDDDFIARIEEMLDENVDILNAHDRKQRKSFFRAIHDGDFDDVVGYNAPKRAKDKGKDLPPELAALWEKDRQRKAENKRLRRQAQLEFAADPFSNKKGGKKGQKSVLAAARLDPTSVSMPNRIIDMQTLENKIRQFIANIGGPRTMSLPPMRKDLRKMVHEMALAFNLKSKSEGKGDARYTTLTKTTRTGVAINEFKVSKIVRRSGGRGFTAPPRNGNTNQMKMKDGDEVGKAAPKIGESNIGFQMLAAMGWSQGERIGLSGGLEDPLTAIMKRTRLGLGATV</sequence>